<accession>A0AAV9ANL7</accession>
<evidence type="ECO:0000313" key="2">
    <source>
        <dbReference type="EMBL" id="KAK1265741.1"/>
    </source>
</evidence>
<keyword evidence="3" id="KW-1185">Reference proteome</keyword>
<reference evidence="2" key="2">
    <citation type="submission" date="2023-06" db="EMBL/GenBank/DDBJ databases">
        <authorList>
            <person name="Ma L."/>
            <person name="Liu K.-W."/>
            <person name="Li Z."/>
            <person name="Hsiao Y.-Y."/>
            <person name="Qi Y."/>
            <person name="Fu T."/>
            <person name="Tang G."/>
            <person name="Zhang D."/>
            <person name="Sun W.-H."/>
            <person name="Liu D.-K."/>
            <person name="Li Y."/>
            <person name="Chen G.-Z."/>
            <person name="Liu X.-D."/>
            <person name="Liao X.-Y."/>
            <person name="Jiang Y.-T."/>
            <person name="Yu X."/>
            <person name="Hao Y."/>
            <person name="Huang J."/>
            <person name="Zhao X.-W."/>
            <person name="Ke S."/>
            <person name="Chen Y.-Y."/>
            <person name="Wu W.-L."/>
            <person name="Hsu J.-L."/>
            <person name="Lin Y.-F."/>
            <person name="Huang M.-D."/>
            <person name="Li C.-Y."/>
            <person name="Huang L."/>
            <person name="Wang Z.-W."/>
            <person name="Zhao X."/>
            <person name="Zhong W.-Y."/>
            <person name="Peng D.-H."/>
            <person name="Ahmad S."/>
            <person name="Lan S."/>
            <person name="Zhang J.-S."/>
            <person name="Tsai W.-C."/>
            <person name="Van De Peer Y."/>
            <person name="Liu Z.-J."/>
        </authorList>
    </citation>
    <scope>NUCLEOTIDE SEQUENCE</scope>
    <source>
        <strain evidence="2">SCP</strain>
        <tissue evidence="2">Leaves</tissue>
    </source>
</reference>
<comment type="caution">
    <text evidence="2">The sequence shown here is derived from an EMBL/GenBank/DDBJ whole genome shotgun (WGS) entry which is preliminary data.</text>
</comment>
<feature type="compositionally biased region" description="Polar residues" evidence="1">
    <location>
        <begin position="10"/>
        <end position="19"/>
    </location>
</feature>
<protein>
    <submittedName>
        <fullName evidence="2">Uncharacterized protein</fullName>
    </submittedName>
</protein>
<gene>
    <name evidence="2" type="ORF">QJS04_geneDACA017882</name>
</gene>
<sequence length="58" mass="6297">MASTDDESIQDTVNGQQSTNDEEDSSLGQENTNDITMSMSAVRDSIRDQISVAHGLNH</sequence>
<evidence type="ECO:0000256" key="1">
    <source>
        <dbReference type="SAM" id="MobiDB-lite"/>
    </source>
</evidence>
<dbReference type="AlphaFoldDB" id="A0AAV9ANL7"/>
<dbReference type="EMBL" id="JAUJYN010000008">
    <property type="protein sequence ID" value="KAK1265741.1"/>
    <property type="molecule type" value="Genomic_DNA"/>
</dbReference>
<evidence type="ECO:0000313" key="3">
    <source>
        <dbReference type="Proteomes" id="UP001179952"/>
    </source>
</evidence>
<dbReference type="Proteomes" id="UP001179952">
    <property type="component" value="Unassembled WGS sequence"/>
</dbReference>
<reference evidence="2" key="1">
    <citation type="journal article" date="2023" name="Nat. Commun.">
        <title>Diploid and tetraploid genomes of Acorus and the evolution of monocots.</title>
        <authorList>
            <person name="Ma L."/>
            <person name="Liu K.W."/>
            <person name="Li Z."/>
            <person name="Hsiao Y.Y."/>
            <person name="Qi Y."/>
            <person name="Fu T."/>
            <person name="Tang G.D."/>
            <person name="Zhang D."/>
            <person name="Sun W.H."/>
            <person name="Liu D.K."/>
            <person name="Li Y."/>
            <person name="Chen G.Z."/>
            <person name="Liu X.D."/>
            <person name="Liao X.Y."/>
            <person name="Jiang Y.T."/>
            <person name="Yu X."/>
            <person name="Hao Y."/>
            <person name="Huang J."/>
            <person name="Zhao X.W."/>
            <person name="Ke S."/>
            <person name="Chen Y.Y."/>
            <person name="Wu W.L."/>
            <person name="Hsu J.L."/>
            <person name="Lin Y.F."/>
            <person name="Huang M.D."/>
            <person name="Li C.Y."/>
            <person name="Huang L."/>
            <person name="Wang Z.W."/>
            <person name="Zhao X."/>
            <person name="Zhong W.Y."/>
            <person name="Peng D.H."/>
            <person name="Ahmad S."/>
            <person name="Lan S."/>
            <person name="Zhang J.S."/>
            <person name="Tsai W.C."/>
            <person name="Van de Peer Y."/>
            <person name="Liu Z.J."/>
        </authorList>
    </citation>
    <scope>NUCLEOTIDE SEQUENCE</scope>
    <source>
        <strain evidence="2">SCP</strain>
    </source>
</reference>
<proteinExistence type="predicted"/>
<name>A0AAV9ANL7_ACOGR</name>
<feature type="compositionally biased region" description="Polar residues" evidence="1">
    <location>
        <begin position="26"/>
        <end position="39"/>
    </location>
</feature>
<feature type="region of interest" description="Disordered" evidence="1">
    <location>
        <begin position="1"/>
        <end position="42"/>
    </location>
</feature>
<organism evidence="2 3">
    <name type="scientific">Acorus gramineus</name>
    <name type="common">Dwarf sweet flag</name>
    <dbReference type="NCBI Taxonomy" id="55184"/>
    <lineage>
        <taxon>Eukaryota</taxon>
        <taxon>Viridiplantae</taxon>
        <taxon>Streptophyta</taxon>
        <taxon>Embryophyta</taxon>
        <taxon>Tracheophyta</taxon>
        <taxon>Spermatophyta</taxon>
        <taxon>Magnoliopsida</taxon>
        <taxon>Liliopsida</taxon>
        <taxon>Acoraceae</taxon>
        <taxon>Acorus</taxon>
    </lineage>
</organism>